<feature type="chain" id="PRO_5025408797" evidence="5">
    <location>
        <begin position="22"/>
        <end position="636"/>
    </location>
</feature>
<sequence length="636" mass="70835">MHFLWLEIVLAFLSLTRLTIASRGPSRGPPRGPGNVHTHWRLGYLWETGSRLHKWLTDSDFRKPESGEEACVHGPGSRHCWCHGLGIDSNHEVEWPDTGNVVKYDFEISRKTLAPDGVPKDVIAINGQFPGPTITADWGDTIEVNVKNKLDKNGTGIHWHGVRQFESNHMDGTGGITECPIAIEETRTYRFKATQYGTSWYHSHYSVQYGEGLLGGIVIRGPATADYDIDLGWYPFMDWFYRPIFDVNREALHVTGPEEVPKADNLLINGTMKTKEGGHKYAETTLKPGKRHLLRLINTGVNNHVHVSLDDHTLEVIAADFVPIVPYKTKSLSIAVGQRYDVIIDANQDVSSYWLRVSTGGGRCDGPNANAENIRSVFHYSGSPLSQPPKDKKVVKLDTGCDDEENIVPWAEADVPKSIPKSLDLNFTNTATDDGLVQWLINDNPMYVDLSLPVLKSVMDGNTTFQAKQNVIKVGERDDDWSYWVIQQNIDQGDGPRIPHPIHLHGHDFYILDAAANATWSGDTSRLNFKNPPRRDTANLPAAGYLVLAFQTSNPGAWLMHCHIPFHLSAGFGMQFLERGEEVKGVVEYGGGFAGDEVEGFMGRLGRQGMEVGCGKWGDHVKKFFPEGFQEGDTLV</sequence>
<dbReference type="AlphaFoldDB" id="A0A6A6V490"/>
<dbReference type="InterPro" id="IPR008972">
    <property type="entry name" value="Cupredoxin"/>
</dbReference>
<protein>
    <submittedName>
        <fullName evidence="9">Multicopper oxidase</fullName>
    </submittedName>
</protein>
<evidence type="ECO:0000313" key="10">
    <source>
        <dbReference type="Proteomes" id="UP000799440"/>
    </source>
</evidence>
<dbReference type="Pfam" id="PF07731">
    <property type="entry name" value="Cu-oxidase_2"/>
    <property type="match status" value="1"/>
</dbReference>
<evidence type="ECO:0000256" key="3">
    <source>
        <dbReference type="ARBA" id="ARBA00023002"/>
    </source>
</evidence>
<evidence type="ECO:0000256" key="5">
    <source>
        <dbReference type="SAM" id="SignalP"/>
    </source>
</evidence>
<dbReference type="CDD" id="cd13854">
    <property type="entry name" value="CuRO_1_MaLCC_like"/>
    <property type="match status" value="1"/>
</dbReference>
<evidence type="ECO:0000256" key="1">
    <source>
        <dbReference type="ARBA" id="ARBA00010609"/>
    </source>
</evidence>
<feature type="domain" description="Plastocyanin-like" evidence="6">
    <location>
        <begin position="237"/>
        <end position="383"/>
    </location>
</feature>
<accession>A0A6A6V490</accession>
<reference evidence="9" key="1">
    <citation type="journal article" date="2020" name="Stud. Mycol.">
        <title>101 Dothideomycetes genomes: a test case for predicting lifestyles and emergence of pathogens.</title>
        <authorList>
            <person name="Haridas S."/>
            <person name="Albert R."/>
            <person name="Binder M."/>
            <person name="Bloem J."/>
            <person name="Labutti K."/>
            <person name="Salamov A."/>
            <person name="Andreopoulos B."/>
            <person name="Baker S."/>
            <person name="Barry K."/>
            <person name="Bills G."/>
            <person name="Bluhm B."/>
            <person name="Cannon C."/>
            <person name="Castanera R."/>
            <person name="Culley D."/>
            <person name="Daum C."/>
            <person name="Ezra D."/>
            <person name="Gonzalez J."/>
            <person name="Henrissat B."/>
            <person name="Kuo A."/>
            <person name="Liang C."/>
            <person name="Lipzen A."/>
            <person name="Lutzoni F."/>
            <person name="Magnuson J."/>
            <person name="Mondo S."/>
            <person name="Nolan M."/>
            <person name="Ohm R."/>
            <person name="Pangilinan J."/>
            <person name="Park H.-J."/>
            <person name="Ramirez L."/>
            <person name="Alfaro M."/>
            <person name="Sun H."/>
            <person name="Tritt A."/>
            <person name="Yoshinaga Y."/>
            <person name="Zwiers L.-H."/>
            <person name="Turgeon B."/>
            <person name="Goodwin S."/>
            <person name="Spatafora J."/>
            <person name="Crous P."/>
            <person name="Grigoriev I."/>
        </authorList>
    </citation>
    <scope>NUCLEOTIDE SEQUENCE</scope>
    <source>
        <strain evidence="9">CBS 119925</strain>
    </source>
</reference>
<dbReference type="EMBL" id="MU006592">
    <property type="protein sequence ID" value="KAF2744007.1"/>
    <property type="molecule type" value="Genomic_DNA"/>
</dbReference>
<dbReference type="InterPro" id="IPR045087">
    <property type="entry name" value="Cu-oxidase_fam"/>
</dbReference>
<dbReference type="GO" id="GO:0016491">
    <property type="term" value="F:oxidoreductase activity"/>
    <property type="evidence" value="ECO:0007669"/>
    <property type="project" value="UniProtKB-KW"/>
</dbReference>
<gene>
    <name evidence="9" type="ORF">M011DRAFT_528751</name>
</gene>
<dbReference type="Proteomes" id="UP000799440">
    <property type="component" value="Unassembled WGS sequence"/>
</dbReference>
<keyword evidence="4" id="KW-0186">Copper</keyword>
<dbReference type="InterPro" id="IPR011707">
    <property type="entry name" value="Cu-oxidase-like_N"/>
</dbReference>
<feature type="domain" description="Plastocyanin-like" evidence="7">
    <location>
        <begin position="460"/>
        <end position="579"/>
    </location>
</feature>
<dbReference type="Pfam" id="PF00394">
    <property type="entry name" value="Cu-oxidase"/>
    <property type="match status" value="1"/>
</dbReference>
<dbReference type="FunFam" id="2.60.40.420:FF:000045">
    <property type="entry name" value="Laccase 2"/>
    <property type="match status" value="1"/>
</dbReference>
<evidence type="ECO:0000256" key="2">
    <source>
        <dbReference type="ARBA" id="ARBA00022723"/>
    </source>
</evidence>
<keyword evidence="5" id="KW-0732">Signal</keyword>
<comment type="similarity">
    <text evidence="1">Belongs to the multicopper oxidase family.</text>
</comment>
<evidence type="ECO:0000259" key="7">
    <source>
        <dbReference type="Pfam" id="PF07731"/>
    </source>
</evidence>
<feature type="signal peptide" evidence="5">
    <location>
        <begin position="1"/>
        <end position="21"/>
    </location>
</feature>
<keyword evidence="10" id="KW-1185">Reference proteome</keyword>
<evidence type="ECO:0000313" key="9">
    <source>
        <dbReference type="EMBL" id="KAF2744007.1"/>
    </source>
</evidence>
<dbReference type="Gene3D" id="2.60.40.420">
    <property type="entry name" value="Cupredoxins - blue copper proteins"/>
    <property type="match status" value="3"/>
</dbReference>
<name>A0A6A6V490_9PLEO</name>
<organism evidence="9 10">
    <name type="scientific">Sporormia fimetaria CBS 119925</name>
    <dbReference type="NCBI Taxonomy" id="1340428"/>
    <lineage>
        <taxon>Eukaryota</taxon>
        <taxon>Fungi</taxon>
        <taxon>Dikarya</taxon>
        <taxon>Ascomycota</taxon>
        <taxon>Pezizomycotina</taxon>
        <taxon>Dothideomycetes</taxon>
        <taxon>Pleosporomycetidae</taxon>
        <taxon>Pleosporales</taxon>
        <taxon>Sporormiaceae</taxon>
        <taxon>Sporormia</taxon>
    </lineage>
</organism>
<dbReference type="Pfam" id="PF07732">
    <property type="entry name" value="Cu-oxidase_3"/>
    <property type="match status" value="1"/>
</dbReference>
<dbReference type="OrthoDB" id="2121828at2759"/>
<dbReference type="FunFam" id="2.60.40.420:FF:000021">
    <property type="entry name" value="Extracellular dihydrogeodin oxidase/laccase"/>
    <property type="match status" value="1"/>
</dbReference>
<feature type="domain" description="Plastocyanin-like" evidence="8">
    <location>
        <begin position="108"/>
        <end position="222"/>
    </location>
</feature>
<dbReference type="PANTHER" id="PTHR11709:SF71">
    <property type="entry name" value="OXIDOREDUCTASE TPCJ"/>
    <property type="match status" value="1"/>
</dbReference>
<evidence type="ECO:0000259" key="6">
    <source>
        <dbReference type="Pfam" id="PF00394"/>
    </source>
</evidence>
<dbReference type="PANTHER" id="PTHR11709">
    <property type="entry name" value="MULTI-COPPER OXIDASE"/>
    <property type="match status" value="1"/>
</dbReference>
<keyword evidence="2" id="KW-0479">Metal-binding</keyword>
<dbReference type="SUPFAM" id="SSF49503">
    <property type="entry name" value="Cupredoxins"/>
    <property type="match status" value="3"/>
</dbReference>
<dbReference type="InterPro" id="IPR001117">
    <property type="entry name" value="Cu-oxidase_2nd"/>
</dbReference>
<proteinExistence type="inferred from homology"/>
<dbReference type="CDD" id="cd13901">
    <property type="entry name" value="CuRO_3_MaLCC_like"/>
    <property type="match status" value="1"/>
</dbReference>
<evidence type="ECO:0000259" key="8">
    <source>
        <dbReference type="Pfam" id="PF07732"/>
    </source>
</evidence>
<dbReference type="CDD" id="cd13880">
    <property type="entry name" value="CuRO_2_MaLCC_like"/>
    <property type="match status" value="1"/>
</dbReference>
<dbReference type="GO" id="GO:0005507">
    <property type="term" value="F:copper ion binding"/>
    <property type="evidence" value="ECO:0007669"/>
    <property type="project" value="InterPro"/>
</dbReference>
<dbReference type="InterPro" id="IPR011706">
    <property type="entry name" value="Cu-oxidase_C"/>
</dbReference>
<evidence type="ECO:0000256" key="4">
    <source>
        <dbReference type="ARBA" id="ARBA00023008"/>
    </source>
</evidence>
<keyword evidence="3" id="KW-0560">Oxidoreductase</keyword>